<feature type="domain" description="Trypsin-co-occurring" evidence="1">
    <location>
        <begin position="31"/>
        <end position="102"/>
    </location>
</feature>
<evidence type="ECO:0000313" key="2">
    <source>
        <dbReference type="EMBL" id="GAB36818.1"/>
    </source>
</evidence>
<reference evidence="2" key="1">
    <citation type="submission" date="2012-02" db="EMBL/GenBank/DDBJ databases">
        <title>Whole genome shotgun sequence of Gordonia otitidis NBRC 100426.</title>
        <authorList>
            <person name="Yoshida I."/>
            <person name="Hosoyama A."/>
            <person name="Tsuchikane K."/>
            <person name="Katsumata H."/>
            <person name="Yamazaki S."/>
            <person name="Fujita N."/>
        </authorList>
    </citation>
    <scope>NUCLEOTIDE SEQUENCE [LARGE SCALE GENOMIC DNA]</scope>
    <source>
        <strain evidence="2">NBRC 100426</strain>
    </source>
</reference>
<dbReference type="STRING" id="1108044.GOOTI_239_00650"/>
<organism evidence="2 3">
    <name type="scientific">Gordonia otitidis (strain DSM 44809 / CCUG 52243 / JCM 12355 / NBRC 100426 / IFM 10032)</name>
    <dbReference type="NCBI Taxonomy" id="1108044"/>
    <lineage>
        <taxon>Bacteria</taxon>
        <taxon>Bacillati</taxon>
        <taxon>Actinomycetota</taxon>
        <taxon>Actinomycetes</taxon>
        <taxon>Mycobacteriales</taxon>
        <taxon>Gordoniaceae</taxon>
        <taxon>Gordonia</taxon>
    </lineage>
</organism>
<evidence type="ECO:0000313" key="3">
    <source>
        <dbReference type="Proteomes" id="UP000005038"/>
    </source>
</evidence>
<protein>
    <recommendedName>
        <fullName evidence="1">Trypsin-co-occurring domain-containing protein</fullName>
    </recommendedName>
</protein>
<dbReference type="Proteomes" id="UP000005038">
    <property type="component" value="Unassembled WGS sequence"/>
</dbReference>
<evidence type="ECO:0000259" key="1">
    <source>
        <dbReference type="Pfam" id="PF19493"/>
    </source>
</evidence>
<dbReference type="AlphaFoldDB" id="H5TTL0"/>
<gene>
    <name evidence="2" type="ORF">GOOTI_239_00650</name>
</gene>
<dbReference type="InterPro" id="IPR045794">
    <property type="entry name" value="Trypco1"/>
</dbReference>
<sequence length="105" mass="11136">MNCEDYDLVEVVNDDNSKIYITALVLDPESDVSDKRLSIKAETLLDVVTPLADGIKSRLAAASPDEVSVTIKLGVGIQSGKAVAIIADGKIDGSIEVVAKWANLH</sequence>
<dbReference type="RefSeq" id="WP_007240978.1">
    <property type="nucleotide sequence ID" value="NZ_BAFB01000239.1"/>
</dbReference>
<keyword evidence="3" id="KW-1185">Reference proteome</keyword>
<dbReference type="Pfam" id="PF19493">
    <property type="entry name" value="Trypco1"/>
    <property type="match status" value="1"/>
</dbReference>
<accession>H5TTL0</accession>
<dbReference type="NCBIfam" id="NF041216">
    <property type="entry name" value="CU044_2847_fam"/>
    <property type="match status" value="1"/>
</dbReference>
<proteinExistence type="predicted"/>
<comment type="caution">
    <text evidence="2">The sequence shown here is derived from an EMBL/GenBank/DDBJ whole genome shotgun (WGS) entry which is preliminary data.</text>
</comment>
<name>H5TTL0_GORO1</name>
<dbReference type="EMBL" id="BAFB01000239">
    <property type="protein sequence ID" value="GAB36818.1"/>
    <property type="molecule type" value="Genomic_DNA"/>
</dbReference>